<protein>
    <submittedName>
        <fullName evidence="1">Uncharacterized protein</fullName>
    </submittedName>
</protein>
<evidence type="ECO:0000313" key="2">
    <source>
        <dbReference type="Proteomes" id="UP001057402"/>
    </source>
</evidence>
<gene>
    <name evidence="1" type="ORF">MLD38_039158</name>
</gene>
<dbReference type="EMBL" id="CM042891">
    <property type="protein sequence ID" value="KAI4303547.1"/>
    <property type="molecule type" value="Genomic_DNA"/>
</dbReference>
<organism evidence="1 2">
    <name type="scientific">Melastoma candidum</name>
    <dbReference type="NCBI Taxonomy" id="119954"/>
    <lineage>
        <taxon>Eukaryota</taxon>
        <taxon>Viridiplantae</taxon>
        <taxon>Streptophyta</taxon>
        <taxon>Embryophyta</taxon>
        <taxon>Tracheophyta</taxon>
        <taxon>Spermatophyta</taxon>
        <taxon>Magnoliopsida</taxon>
        <taxon>eudicotyledons</taxon>
        <taxon>Gunneridae</taxon>
        <taxon>Pentapetalae</taxon>
        <taxon>rosids</taxon>
        <taxon>malvids</taxon>
        <taxon>Myrtales</taxon>
        <taxon>Melastomataceae</taxon>
        <taxon>Melastomatoideae</taxon>
        <taxon>Melastomateae</taxon>
        <taxon>Melastoma</taxon>
    </lineage>
</organism>
<dbReference type="Proteomes" id="UP001057402">
    <property type="component" value="Chromosome 12"/>
</dbReference>
<keyword evidence="2" id="KW-1185">Reference proteome</keyword>
<name>A0ACB9L2F5_9MYRT</name>
<proteinExistence type="predicted"/>
<comment type="caution">
    <text evidence="1">The sequence shown here is derived from an EMBL/GenBank/DDBJ whole genome shotgun (WGS) entry which is preliminary data.</text>
</comment>
<sequence>MSFCKKGLHSFLSFTSLSDTTTTQSPSPPSPPPPPPLLHKCQPGSLAIGLASATGDALRPPNVLESATVGPPPPPMPLSTPFHSVFADGCGLRKDTNGFLTVGFFEEVGEVVDGLMSCTESLGFESSDERRVDEGVHDLGKDGVREGEGELDIRPCVLSRAKRREESERMRDRKFPPPITSLNDKGRPSFFLRALRRDGRLELAEVRIDRPEILRASRADGRLRLEFIKEAEGLKEDVEESSDTIEITEEEEREEVEEEETATTTTSASEEEGRSKEWKVAVSSGEGFGRCHEMVGHGHGDGCHHHNDLHVWRRHCVTIR</sequence>
<accession>A0ACB9L2F5</accession>
<reference evidence="2" key="1">
    <citation type="journal article" date="2023" name="Front. Plant Sci.">
        <title>Chromosomal-level genome assembly of Melastoma candidum provides insights into trichome evolution.</title>
        <authorList>
            <person name="Zhong Y."/>
            <person name="Wu W."/>
            <person name="Sun C."/>
            <person name="Zou P."/>
            <person name="Liu Y."/>
            <person name="Dai S."/>
            <person name="Zhou R."/>
        </authorList>
    </citation>
    <scope>NUCLEOTIDE SEQUENCE [LARGE SCALE GENOMIC DNA]</scope>
</reference>
<evidence type="ECO:0000313" key="1">
    <source>
        <dbReference type="EMBL" id="KAI4303547.1"/>
    </source>
</evidence>